<gene>
    <name evidence="1" type="ORF">ACFO3O_12885</name>
</gene>
<dbReference type="RefSeq" id="WP_379979428.1">
    <property type="nucleotide sequence ID" value="NZ_JBHSFV010000007.1"/>
</dbReference>
<dbReference type="EMBL" id="JBHSFV010000007">
    <property type="protein sequence ID" value="MFC4634810.1"/>
    <property type="molecule type" value="Genomic_DNA"/>
</dbReference>
<name>A0ABV9HZ99_9FLAO</name>
<reference evidence="2" key="1">
    <citation type="journal article" date="2019" name="Int. J. Syst. Evol. Microbiol.">
        <title>The Global Catalogue of Microorganisms (GCM) 10K type strain sequencing project: providing services to taxonomists for standard genome sequencing and annotation.</title>
        <authorList>
            <consortium name="The Broad Institute Genomics Platform"/>
            <consortium name="The Broad Institute Genome Sequencing Center for Infectious Disease"/>
            <person name="Wu L."/>
            <person name="Ma J."/>
        </authorList>
    </citation>
    <scope>NUCLEOTIDE SEQUENCE [LARGE SCALE GENOMIC DNA]</scope>
    <source>
        <strain evidence="2">YJ-61-S</strain>
    </source>
</reference>
<evidence type="ECO:0000313" key="1">
    <source>
        <dbReference type="EMBL" id="MFC4634810.1"/>
    </source>
</evidence>
<sequence>MLKNLSKIKEVRILGSKDQQVITGGNACIACYDHCMLVSRDRIELGDCFDNCQQTAC</sequence>
<dbReference type="Proteomes" id="UP001596043">
    <property type="component" value="Unassembled WGS sequence"/>
</dbReference>
<accession>A0ABV9HZ99</accession>
<protein>
    <recommendedName>
        <fullName evidence="3">Bacteriocin</fullName>
    </recommendedName>
</protein>
<keyword evidence="2" id="KW-1185">Reference proteome</keyword>
<evidence type="ECO:0008006" key="3">
    <source>
        <dbReference type="Google" id="ProtNLM"/>
    </source>
</evidence>
<evidence type="ECO:0000313" key="2">
    <source>
        <dbReference type="Proteomes" id="UP001596043"/>
    </source>
</evidence>
<proteinExistence type="predicted"/>
<comment type="caution">
    <text evidence="1">The sequence shown here is derived from an EMBL/GenBank/DDBJ whole genome shotgun (WGS) entry which is preliminary data.</text>
</comment>
<organism evidence="1 2">
    <name type="scientific">Dokdonia ponticola</name>
    <dbReference type="NCBI Taxonomy" id="2041041"/>
    <lineage>
        <taxon>Bacteria</taxon>
        <taxon>Pseudomonadati</taxon>
        <taxon>Bacteroidota</taxon>
        <taxon>Flavobacteriia</taxon>
        <taxon>Flavobacteriales</taxon>
        <taxon>Flavobacteriaceae</taxon>
        <taxon>Dokdonia</taxon>
    </lineage>
</organism>